<reference evidence="3 4" key="1">
    <citation type="journal article" date="2017" name="Mol. Biol. Evol.">
        <title>The 4-celled Tetrabaena socialis nuclear genome reveals the essential components for genetic control of cell number at the origin of multicellularity in the volvocine lineage.</title>
        <authorList>
            <person name="Featherston J."/>
            <person name="Arakaki Y."/>
            <person name="Hanschen E.R."/>
            <person name="Ferris P.J."/>
            <person name="Michod R.E."/>
            <person name="Olson B.J.S.C."/>
            <person name="Nozaki H."/>
            <person name="Durand P.M."/>
        </authorList>
    </citation>
    <scope>NUCLEOTIDE SEQUENCE [LARGE SCALE GENOMIC DNA]</scope>
    <source>
        <strain evidence="3 4">NIES-571</strain>
    </source>
</reference>
<dbReference type="OrthoDB" id="191192at2759"/>
<feature type="domain" description="Protein N-terminal glutamine amidohydrolase alpha beta roll" evidence="2">
    <location>
        <begin position="37"/>
        <end position="76"/>
    </location>
</feature>
<keyword evidence="4" id="KW-1185">Reference proteome</keyword>
<dbReference type="InterPro" id="IPR037132">
    <property type="entry name" value="N_Gln_amidohydro_ab_roll_sf"/>
</dbReference>
<evidence type="ECO:0000313" key="3">
    <source>
        <dbReference type="EMBL" id="PNH06901.1"/>
    </source>
</evidence>
<dbReference type="EMBL" id="PGGS01000209">
    <property type="protein sequence ID" value="PNH06901.1"/>
    <property type="molecule type" value="Genomic_DNA"/>
</dbReference>
<evidence type="ECO:0000313" key="4">
    <source>
        <dbReference type="Proteomes" id="UP000236333"/>
    </source>
</evidence>
<feature type="compositionally biased region" description="Basic and acidic residues" evidence="1">
    <location>
        <begin position="1"/>
        <end position="11"/>
    </location>
</feature>
<organism evidence="3 4">
    <name type="scientific">Tetrabaena socialis</name>
    <dbReference type="NCBI Taxonomy" id="47790"/>
    <lineage>
        <taxon>Eukaryota</taxon>
        <taxon>Viridiplantae</taxon>
        <taxon>Chlorophyta</taxon>
        <taxon>core chlorophytes</taxon>
        <taxon>Chlorophyceae</taxon>
        <taxon>CS clade</taxon>
        <taxon>Chlamydomonadales</taxon>
        <taxon>Tetrabaenaceae</taxon>
        <taxon>Tetrabaena</taxon>
    </lineage>
</organism>
<evidence type="ECO:0000259" key="2">
    <source>
        <dbReference type="Pfam" id="PF09764"/>
    </source>
</evidence>
<comment type="caution">
    <text evidence="3">The sequence shown here is derived from an EMBL/GenBank/DDBJ whole genome shotgun (WGS) entry which is preliminary data.</text>
</comment>
<dbReference type="AlphaFoldDB" id="A0A2J8A304"/>
<dbReference type="Gene3D" id="3.10.620.10">
    <property type="entry name" value="Protein N-terminal glutamine amidohydrolase, alpha beta roll"/>
    <property type="match status" value="1"/>
</dbReference>
<gene>
    <name evidence="3" type="ORF">TSOC_006693</name>
</gene>
<evidence type="ECO:0000256" key="1">
    <source>
        <dbReference type="SAM" id="MobiDB-lite"/>
    </source>
</evidence>
<name>A0A2J8A304_9CHLO</name>
<feature type="region of interest" description="Disordered" evidence="1">
    <location>
        <begin position="1"/>
        <end position="23"/>
    </location>
</feature>
<sequence length="114" mass="12422">MNALPREHRSSEQQPALLPGLVRRTVRGREEPAAFTYTACYCEENVHRLASSLVELELAGSTQELFAVFISNESKQASGIGKGGEKLLSTPGTKKLGISERVTSRARTTTDCLD</sequence>
<dbReference type="GO" id="GO:0016811">
    <property type="term" value="F:hydrolase activity, acting on carbon-nitrogen (but not peptide) bonds, in linear amides"/>
    <property type="evidence" value="ECO:0007669"/>
    <property type="project" value="InterPro"/>
</dbReference>
<protein>
    <recommendedName>
        <fullName evidence="2">Protein N-terminal glutamine amidohydrolase alpha beta roll domain-containing protein</fullName>
    </recommendedName>
</protein>
<proteinExistence type="predicted"/>
<dbReference type="Proteomes" id="UP000236333">
    <property type="component" value="Unassembled WGS sequence"/>
</dbReference>
<dbReference type="Pfam" id="PF09764">
    <property type="entry name" value="Nt_Gln_amidase"/>
    <property type="match status" value="1"/>
</dbReference>
<dbReference type="InterPro" id="IPR023128">
    <property type="entry name" value="Prot_N_Gln_amidohydro_ab_roll"/>
</dbReference>
<accession>A0A2J8A304</accession>